<dbReference type="RefSeq" id="XP_022462438.1">
    <property type="nucleotide sequence ID" value="XM_022609574.1"/>
</dbReference>
<dbReference type="HOGENOM" id="CLU_053879_3_1_1"/>
<reference evidence="9 10" key="1">
    <citation type="journal article" date="2011" name="Proc. Natl. Acad. Sci. U.S.A.">
        <title>Evolutionary erosion of yeast sex chromosomes by mating-type switching accidents.</title>
        <authorList>
            <person name="Gordon J.L."/>
            <person name="Armisen D."/>
            <person name="Proux-Wera E."/>
            <person name="Oheigeartaigh S.S."/>
            <person name="Byrne K.P."/>
            <person name="Wolfe K.H."/>
        </authorList>
    </citation>
    <scope>NUCLEOTIDE SEQUENCE [LARGE SCALE GENOMIC DNA]</scope>
    <source>
        <strain evidence="10">ATCC MYA-139 / BCRC 22969 / CBS 8797 / CCRC 22969 / KCTC 17520 / NBRC 10181 / NCYC 3082</strain>
    </source>
</reference>
<dbReference type="PANTHER" id="PTHR11002:SF76">
    <property type="entry name" value="CARBONIC ANHYDRASE"/>
    <property type="match status" value="1"/>
</dbReference>
<dbReference type="InterPro" id="IPR036874">
    <property type="entry name" value="Carbonic_anhydrase_sf"/>
</dbReference>
<dbReference type="InterPro" id="IPR015892">
    <property type="entry name" value="Carbonic_anhydrase_CS"/>
</dbReference>
<dbReference type="GeneID" id="34523827"/>
<dbReference type="EC" id="4.2.1.1" evidence="2 8"/>
<evidence type="ECO:0000256" key="4">
    <source>
        <dbReference type="ARBA" id="ARBA00022833"/>
    </source>
</evidence>
<dbReference type="STRING" id="1071383.J7RTU4"/>
<dbReference type="KEGG" id="kng:KNAG_0A05260"/>
<dbReference type="GO" id="GO:0071244">
    <property type="term" value="P:cellular response to carbon dioxide"/>
    <property type="evidence" value="ECO:0007669"/>
    <property type="project" value="EnsemblFungi"/>
</dbReference>
<dbReference type="EMBL" id="HE978314">
    <property type="protein sequence ID" value="CCK68192.1"/>
    <property type="molecule type" value="Genomic_DNA"/>
</dbReference>
<feature type="binding site" evidence="7">
    <location>
        <position position="111"/>
    </location>
    <ligand>
        <name>Zn(2+)</name>
        <dbReference type="ChEBI" id="CHEBI:29105"/>
    </ligand>
</feature>
<dbReference type="SUPFAM" id="SSF53056">
    <property type="entry name" value="beta-carbonic anhydrase, cab"/>
    <property type="match status" value="1"/>
</dbReference>
<evidence type="ECO:0000256" key="2">
    <source>
        <dbReference type="ARBA" id="ARBA00012925"/>
    </source>
</evidence>
<dbReference type="OMA" id="NVAWAHE"/>
<dbReference type="Pfam" id="PF00484">
    <property type="entry name" value="Pro_CA"/>
    <property type="match status" value="1"/>
</dbReference>
<dbReference type="SMART" id="SM00947">
    <property type="entry name" value="Pro_CA"/>
    <property type="match status" value="1"/>
</dbReference>
<comment type="function">
    <text evidence="8">Reversible hydration of carbon dioxide.</text>
</comment>
<dbReference type="eggNOG" id="KOG1578">
    <property type="taxonomic scope" value="Eukaryota"/>
</dbReference>
<dbReference type="GO" id="GO:0015976">
    <property type="term" value="P:carbon utilization"/>
    <property type="evidence" value="ECO:0007669"/>
    <property type="project" value="InterPro"/>
</dbReference>
<dbReference type="GO" id="GO:0034599">
    <property type="term" value="P:cellular response to oxidative stress"/>
    <property type="evidence" value="ECO:0007669"/>
    <property type="project" value="EnsemblFungi"/>
</dbReference>
<dbReference type="GO" id="GO:0004089">
    <property type="term" value="F:carbonate dehydratase activity"/>
    <property type="evidence" value="ECO:0007669"/>
    <property type="project" value="UniProtKB-UniRule"/>
</dbReference>
<dbReference type="PROSITE" id="PS00705">
    <property type="entry name" value="PROK_CO2_ANHYDRASE_2"/>
    <property type="match status" value="1"/>
</dbReference>
<sequence>MGKDITANLFPQTYNGEHPLLAHNEQWVQATKQENSKVFTPLAVAKHNPHTFFLGCSDARYNESCLGFKQGDVFTVKTVANVFQENDLSTQAALEYAVHCLGVKDIVVCGHTDCGGINTCILGQRQALEKPSQQCGTLYKYLEDIQELFDGVHNLAGEEETDLLALGKKLAILNVKRQIAKLQELPTMKSAGPEINFYGLIYNVDTGLVDKIELDDTVANKQI</sequence>
<dbReference type="InterPro" id="IPR001765">
    <property type="entry name" value="Carbonic_anhydrase"/>
</dbReference>
<evidence type="ECO:0000256" key="1">
    <source>
        <dbReference type="ARBA" id="ARBA00006217"/>
    </source>
</evidence>
<keyword evidence="4 7" id="KW-0862">Zinc</keyword>
<dbReference type="GO" id="GO:0005758">
    <property type="term" value="C:mitochondrial intermembrane space"/>
    <property type="evidence" value="ECO:0007669"/>
    <property type="project" value="EnsemblFungi"/>
</dbReference>
<dbReference type="OrthoDB" id="10248475at2759"/>
<evidence type="ECO:0000256" key="5">
    <source>
        <dbReference type="ARBA" id="ARBA00023239"/>
    </source>
</evidence>
<feature type="binding site" evidence="7">
    <location>
        <position position="114"/>
    </location>
    <ligand>
        <name>Zn(2+)</name>
        <dbReference type="ChEBI" id="CHEBI:29105"/>
    </ligand>
</feature>
<keyword evidence="5 8" id="KW-0456">Lyase</keyword>
<dbReference type="GO" id="GO:0008270">
    <property type="term" value="F:zinc ion binding"/>
    <property type="evidence" value="ECO:0007669"/>
    <property type="project" value="UniProtKB-UniRule"/>
</dbReference>
<dbReference type="Gene3D" id="3.40.1050.10">
    <property type="entry name" value="Carbonic anhydrase"/>
    <property type="match status" value="1"/>
</dbReference>
<dbReference type="AlphaFoldDB" id="J7RTU4"/>
<gene>
    <name evidence="9" type="primary">KNAG0A05260</name>
    <name evidence="9" type="ordered locus">KNAG_0A05260</name>
</gene>
<proteinExistence type="inferred from homology"/>
<comment type="similarity">
    <text evidence="1 8">Belongs to the beta-class carbonic anhydrase family.</text>
</comment>
<evidence type="ECO:0000313" key="10">
    <source>
        <dbReference type="Proteomes" id="UP000006310"/>
    </source>
</evidence>
<evidence type="ECO:0000313" key="9">
    <source>
        <dbReference type="EMBL" id="CCK68192.1"/>
    </source>
</evidence>
<dbReference type="Proteomes" id="UP000006310">
    <property type="component" value="Chromosome 1"/>
</dbReference>
<comment type="cofactor">
    <cofactor evidence="7">
        <name>Zn(2+)</name>
        <dbReference type="ChEBI" id="CHEBI:29105"/>
    </cofactor>
    <text evidence="7">Binds 1 zinc ion per subunit.</text>
</comment>
<dbReference type="PANTHER" id="PTHR11002">
    <property type="entry name" value="CARBONIC ANHYDRASE"/>
    <property type="match status" value="1"/>
</dbReference>
<keyword evidence="10" id="KW-1185">Reference proteome</keyword>
<organism evidence="9 10">
    <name type="scientific">Huiozyma naganishii (strain ATCC MYA-139 / BCRC 22969 / CBS 8797 / KCTC 17520 / NBRC 10181 / NCYC 3082 / Yp74L-3)</name>
    <name type="common">Yeast</name>
    <name type="synonym">Kazachstania naganishii</name>
    <dbReference type="NCBI Taxonomy" id="1071383"/>
    <lineage>
        <taxon>Eukaryota</taxon>
        <taxon>Fungi</taxon>
        <taxon>Dikarya</taxon>
        <taxon>Ascomycota</taxon>
        <taxon>Saccharomycotina</taxon>
        <taxon>Saccharomycetes</taxon>
        <taxon>Saccharomycetales</taxon>
        <taxon>Saccharomycetaceae</taxon>
        <taxon>Huiozyma</taxon>
    </lineage>
</organism>
<feature type="binding site" evidence="7">
    <location>
        <position position="58"/>
    </location>
    <ligand>
        <name>Zn(2+)</name>
        <dbReference type="ChEBI" id="CHEBI:29105"/>
    </ligand>
</feature>
<evidence type="ECO:0000256" key="3">
    <source>
        <dbReference type="ARBA" id="ARBA00022723"/>
    </source>
</evidence>
<comment type="catalytic activity">
    <reaction evidence="6 8">
        <text>hydrogencarbonate + H(+) = CO2 + H2O</text>
        <dbReference type="Rhea" id="RHEA:10748"/>
        <dbReference type="ChEBI" id="CHEBI:15377"/>
        <dbReference type="ChEBI" id="CHEBI:15378"/>
        <dbReference type="ChEBI" id="CHEBI:16526"/>
        <dbReference type="ChEBI" id="CHEBI:17544"/>
        <dbReference type="EC" id="4.2.1.1"/>
    </reaction>
</comment>
<name>J7RTU4_HUIN7</name>
<accession>J7RTU4</accession>
<keyword evidence="3 7" id="KW-0479">Metal-binding</keyword>
<evidence type="ECO:0000256" key="6">
    <source>
        <dbReference type="ARBA" id="ARBA00048348"/>
    </source>
</evidence>
<feature type="binding site" evidence="7">
    <location>
        <position position="56"/>
    </location>
    <ligand>
        <name>Zn(2+)</name>
        <dbReference type="ChEBI" id="CHEBI:29105"/>
    </ligand>
</feature>
<reference evidence="10" key="2">
    <citation type="submission" date="2012-08" db="EMBL/GenBank/DDBJ databases">
        <title>Genome sequence of Kazachstania naganishii.</title>
        <authorList>
            <person name="Gordon J.L."/>
            <person name="Armisen D."/>
            <person name="Proux-Wera E."/>
            <person name="OhEigeartaigh S.S."/>
            <person name="Byrne K.P."/>
            <person name="Wolfe K.H."/>
        </authorList>
    </citation>
    <scope>NUCLEOTIDE SEQUENCE [LARGE SCALE GENOMIC DNA]</scope>
    <source>
        <strain evidence="10">ATCC MYA-139 / BCRC 22969 / CBS 8797 / CCRC 22969 / KCTC 17520 / NBRC 10181 / NCYC 3082</strain>
    </source>
</reference>
<evidence type="ECO:0000256" key="7">
    <source>
        <dbReference type="PIRSR" id="PIRSR601765-1"/>
    </source>
</evidence>
<protein>
    <recommendedName>
        <fullName evidence="2 8">Carbonic anhydrase</fullName>
        <ecNumber evidence="2 8">4.2.1.1</ecNumber>
    </recommendedName>
    <alternativeName>
        <fullName evidence="8">Carbonate dehydratase</fullName>
    </alternativeName>
</protein>
<evidence type="ECO:0000256" key="8">
    <source>
        <dbReference type="RuleBase" id="RU003956"/>
    </source>
</evidence>